<dbReference type="PANTHER" id="PTHR35526">
    <property type="entry name" value="ANTI-SIGMA-F FACTOR RSBW-RELATED"/>
    <property type="match status" value="1"/>
</dbReference>
<gene>
    <name evidence="3" type="ORF">METZ01_LOCUS182857</name>
</gene>
<evidence type="ECO:0000313" key="3">
    <source>
        <dbReference type="EMBL" id="SVB30003.1"/>
    </source>
</evidence>
<keyword evidence="1" id="KW-0808">Transferase</keyword>
<dbReference type="Gene3D" id="3.30.565.10">
    <property type="entry name" value="Histidine kinase-like ATPase, C-terminal domain"/>
    <property type="match status" value="1"/>
</dbReference>
<feature type="domain" description="Histidine kinase/HSP90-like ATPase" evidence="2">
    <location>
        <begin position="15"/>
        <end position="141"/>
    </location>
</feature>
<accession>A0A382CXF2</accession>
<dbReference type="PANTHER" id="PTHR35526:SF3">
    <property type="entry name" value="ANTI-SIGMA-F FACTOR RSBW"/>
    <property type="match status" value="1"/>
</dbReference>
<keyword evidence="1" id="KW-0723">Serine/threonine-protein kinase</keyword>
<dbReference type="SUPFAM" id="SSF55874">
    <property type="entry name" value="ATPase domain of HSP90 chaperone/DNA topoisomerase II/histidine kinase"/>
    <property type="match status" value="1"/>
</dbReference>
<dbReference type="AlphaFoldDB" id="A0A382CXF2"/>
<organism evidence="3">
    <name type="scientific">marine metagenome</name>
    <dbReference type="NCBI Taxonomy" id="408172"/>
    <lineage>
        <taxon>unclassified sequences</taxon>
        <taxon>metagenomes</taxon>
        <taxon>ecological metagenomes</taxon>
    </lineage>
</organism>
<dbReference type="CDD" id="cd16936">
    <property type="entry name" value="HATPase_RsbW-like"/>
    <property type="match status" value="1"/>
</dbReference>
<dbReference type="InterPro" id="IPR036890">
    <property type="entry name" value="HATPase_C_sf"/>
</dbReference>
<dbReference type="Pfam" id="PF13581">
    <property type="entry name" value="HATPase_c_2"/>
    <property type="match status" value="1"/>
</dbReference>
<evidence type="ECO:0000259" key="2">
    <source>
        <dbReference type="Pfam" id="PF13581"/>
    </source>
</evidence>
<dbReference type="EMBL" id="UINC01036282">
    <property type="protein sequence ID" value="SVB30003.1"/>
    <property type="molecule type" value="Genomic_DNA"/>
</dbReference>
<proteinExistence type="predicted"/>
<evidence type="ECO:0000256" key="1">
    <source>
        <dbReference type="ARBA" id="ARBA00022527"/>
    </source>
</evidence>
<keyword evidence="1" id="KW-0418">Kinase</keyword>
<dbReference type="InterPro" id="IPR050267">
    <property type="entry name" value="Anti-sigma-factor_SerPK"/>
</dbReference>
<dbReference type="InterPro" id="IPR003594">
    <property type="entry name" value="HATPase_dom"/>
</dbReference>
<dbReference type="GO" id="GO:0004674">
    <property type="term" value="F:protein serine/threonine kinase activity"/>
    <property type="evidence" value="ECO:0007669"/>
    <property type="project" value="UniProtKB-KW"/>
</dbReference>
<name>A0A382CXF2_9ZZZZ</name>
<reference evidence="3" key="1">
    <citation type="submission" date="2018-05" db="EMBL/GenBank/DDBJ databases">
        <authorList>
            <person name="Lanie J.A."/>
            <person name="Ng W.-L."/>
            <person name="Kazmierczak K.M."/>
            <person name="Andrzejewski T.M."/>
            <person name="Davidsen T.M."/>
            <person name="Wayne K.J."/>
            <person name="Tettelin H."/>
            <person name="Glass J.I."/>
            <person name="Rusch D."/>
            <person name="Podicherti R."/>
            <person name="Tsui H.-C.T."/>
            <person name="Winkler M.E."/>
        </authorList>
    </citation>
    <scope>NUCLEOTIDE SEQUENCE</scope>
</reference>
<sequence>MTELPPPEKLFEINFQAIPERLGLIRALVKEVAEDFGCDKELSDKLVIAVNEACMNVIQHAYKFDSSGKIVFKIHKQDQTSTLFFELVDNAEPIDLDSVKPRDLDDIRPGGLGTHFIREIMDGYDMGHLDNGKGNYLKMEKKVVR</sequence>
<protein>
    <recommendedName>
        <fullName evidence="2">Histidine kinase/HSP90-like ATPase domain-containing protein</fullName>
    </recommendedName>
</protein>